<dbReference type="OrthoDB" id="8659436at2"/>
<dbReference type="InterPro" id="IPR036390">
    <property type="entry name" value="WH_DNA-bd_sf"/>
</dbReference>
<keyword evidence="8" id="KW-0408">Iron</keyword>
<evidence type="ECO:0000313" key="12">
    <source>
        <dbReference type="Proteomes" id="UP000473681"/>
    </source>
</evidence>
<dbReference type="CDD" id="cd07153">
    <property type="entry name" value="Fur_like"/>
    <property type="match status" value="1"/>
</dbReference>
<feature type="binding site" evidence="8">
    <location>
        <position position="122"/>
    </location>
    <ligand>
        <name>Fe cation</name>
        <dbReference type="ChEBI" id="CHEBI:24875"/>
    </ligand>
</feature>
<dbReference type="Gene3D" id="3.30.1490.190">
    <property type="match status" value="1"/>
</dbReference>
<comment type="cofactor">
    <cofactor evidence="8">
        <name>Mn(2+)</name>
        <dbReference type="ChEBI" id="CHEBI:29035"/>
    </cofactor>
    <cofactor evidence="8">
        <name>Fe(2+)</name>
        <dbReference type="ChEBI" id="CHEBI:29033"/>
    </cofactor>
    <text evidence="8">Binds 1 Mn(2+) or Fe(2+) ion per subunit.</text>
</comment>
<protein>
    <submittedName>
        <fullName evidence="9">Transcriptional repressor</fullName>
    </submittedName>
</protein>
<dbReference type="Pfam" id="PF01475">
    <property type="entry name" value="FUR"/>
    <property type="match status" value="1"/>
</dbReference>
<evidence type="ECO:0000256" key="1">
    <source>
        <dbReference type="ARBA" id="ARBA00007957"/>
    </source>
</evidence>
<evidence type="ECO:0000256" key="8">
    <source>
        <dbReference type="PIRSR" id="PIRSR602481-2"/>
    </source>
</evidence>
<dbReference type="SUPFAM" id="SSF46785">
    <property type="entry name" value="Winged helix' DNA-binding domain"/>
    <property type="match status" value="1"/>
</dbReference>
<dbReference type="GO" id="GO:0000976">
    <property type="term" value="F:transcription cis-regulatory region binding"/>
    <property type="evidence" value="ECO:0007669"/>
    <property type="project" value="TreeGrafter"/>
</dbReference>
<evidence type="ECO:0000256" key="7">
    <source>
        <dbReference type="PIRSR" id="PIRSR602481-1"/>
    </source>
</evidence>
<evidence type="ECO:0000313" key="13">
    <source>
        <dbReference type="Proteomes" id="UP000476820"/>
    </source>
</evidence>
<dbReference type="Proteomes" id="UP000473681">
    <property type="component" value="Unassembled WGS sequence"/>
</dbReference>
<comment type="caution">
    <text evidence="9">The sequence shown here is derived from an EMBL/GenBank/DDBJ whole genome shotgun (WGS) entry which is preliminary data.</text>
</comment>
<feature type="binding site" evidence="7">
    <location>
        <position position="133"/>
    </location>
    <ligand>
        <name>Zn(2+)</name>
        <dbReference type="ChEBI" id="CHEBI:29105"/>
    </ligand>
</feature>
<dbReference type="Proteomes" id="UP000486903">
    <property type="component" value="Unassembled WGS sequence"/>
</dbReference>
<dbReference type="EMBL" id="SXFB01000003">
    <property type="protein sequence ID" value="NFV25898.1"/>
    <property type="molecule type" value="Genomic_DNA"/>
</dbReference>
<dbReference type="GO" id="GO:0045892">
    <property type="term" value="P:negative regulation of DNA-templated transcription"/>
    <property type="evidence" value="ECO:0007669"/>
    <property type="project" value="TreeGrafter"/>
</dbReference>
<dbReference type="EMBL" id="SWOV01000019">
    <property type="protein sequence ID" value="NFF87965.1"/>
    <property type="molecule type" value="Genomic_DNA"/>
</dbReference>
<dbReference type="GO" id="GO:1900376">
    <property type="term" value="P:regulation of secondary metabolite biosynthetic process"/>
    <property type="evidence" value="ECO:0007669"/>
    <property type="project" value="TreeGrafter"/>
</dbReference>
<dbReference type="GO" id="GO:0008270">
    <property type="term" value="F:zinc ion binding"/>
    <property type="evidence" value="ECO:0007669"/>
    <property type="project" value="TreeGrafter"/>
</dbReference>
<dbReference type="GO" id="GO:0003700">
    <property type="term" value="F:DNA-binding transcription factor activity"/>
    <property type="evidence" value="ECO:0007669"/>
    <property type="project" value="InterPro"/>
</dbReference>
<comment type="similarity">
    <text evidence="1">Belongs to the Fur family.</text>
</comment>
<evidence type="ECO:0000313" key="11">
    <source>
        <dbReference type="EMBL" id="NFV25898.1"/>
    </source>
</evidence>
<sequence>MDLKEFLKNKNIKVTKGRVEILEILRISNNSLSAEKIYQICRCDNININLSTIYRTLELFEEKDIIDKIVLEDGIFSYKLKKKTHMHFLKCDICHKEVEIPCPMIQIQELVENKTGFTLTEHNLILKGVCQECKKNK</sequence>
<feature type="binding site" evidence="7">
    <location>
        <position position="130"/>
    </location>
    <ligand>
        <name>Zn(2+)</name>
        <dbReference type="ChEBI" id="CHEBI:29105"/>
    </ligand>
</feature>
<evidence type="ECO:0000256" key="4">
    <source>
        <dbReference type="ARBA" id="ARBA00023015"/>
    </source>
</evidence>
<dbReference type="PANTHER" id="PTHR33202">
    <property type="entry name" value="ZINC UPTAKE REGULATION PROTEIN"/>
    <property type="match status" value="1"/>
</dbReference>
<reference evidence="12 13" key="1">
    <citation type="submission" date="2019-04" db="EMBL/GenBank/DDBJ databases">
        <title>Genome sequencing of Clostridium botulinum Groups I-IV and Clostridium butyricum.</title>
        <authorList>
            <person name="Brunt J."/>
            <person name="Van Vliet A.H.M."/>
            <person name="Stringer S.C."/>
            <person name="Carter A.T."/>
            <person name="Peck M.W."/>
        </authorList>
    </citation>
    <scope>NUCLEOTIDE SEQUENCE [LARGE SCALE GENOMIC DNA]</scope>
    <source>
        <strain evidence="9 13">1605</strain>
        <strain evidence="11 14">BL81</strain>
        <strain evidence="10 12">CB-K-33E</strain>
    </source>
</reference>
<feature type="binding site" evidence="8">
    <location>
        <position position="85"/>
    </location>
    <ligand>
        <name>Fe cation</name>
        <dbReference type="ChEBI" id="CHEBI:24875"/>
    </ligand>
</feature>
<dbReference type="PANTHER" id="PTHR33202:SF8">
    <property type="entry name" value="PEROXIDE-RESPONSIVE REPRESSOR PERR"/>
    <property type="match status" value="1"/>
</dbReference>
<keyword evidence="3 7" id="KW-0862">Zinc</keyword>
<feature type="binding site" evidence="7">
    <location>
        <position position="94"/>
    </location>
    <ligand>
        <name>Zn(2+)</name>
        <dbReference type="ChEBI" id="CHEBI:29105"/>
    </ligand>
</feature>
<evidence type="ECO:0000256" key="3">
    <source>
        <dbReference type="ARBA" id="ARBA00022833"/>
    </source>
</evidence>
<evidence type="ECO:0000256" key="6">
    <source>
        <dbReference type="ARBA" id="ARBA00023163"/>
    </source>
</evidence>
<proteinExistence type="inferred from homology"/>
<feature type="binding site" evidence="7">
    <location>
        <position position="91"/>
    </location>
    <ligand>
        <name>Zn(2+)</name>
        <dbReference type="ChEBI" id="CHEBI:29105"/>
    </ligand>
</feature>
<dbReference type="InterPro" id="IPR043135">
    <property type="entry name" value="Fur_C"/>
</dbReference>
<dbReference type="Proteomes" id="UP000476820">
    <property type="component" value="Unassembled WGS sequence"/>
</dbReference>
<dbReference type="EMBL" id="SWVK01000010">
    <property type="protein sequence ID" value="NFN35205.1"/>
    <property type="molecule type" value="Genomic_DNA"/>
</dbReference>
<accession>A0A0C2SM32</accession>
<dbReference type="Gene3D" id="1.10.10.10">
    <property type="entry name" value="Winged helix-like DNA-binding domain superfamily/Winged helix DNA-binding domain"/>
    <property type="match status" value="1"/>
</dbReference>
<evidence type="ECO:0000313" key="9">
    <source>
        <dbReference type="EMBL" id="NFF87965.1"/>
    </source>
</evidence>
<evidence type="ECO:0000313" key="10">
    <source>
        <dbReference type="EMBL" id="NFN35205.1"/>
    </source>
</evidence>
<dbReference type="RefSeq" id="WP_003372813.1">
    <property type="nucleotide sequence ID" value="NZ_CP010520.1"/>
</dbReference>
<organism evidence="9 13">
    <name type="scientific">Clostridium botulinum</name>
    <dbReference type="NCBI Taxonomy" id="1491"/>
    <lineage>
        <taxon>Bacteria</taxon>
        <taxon>Bacillati</taxon>
        <taxon>Bacillota</taxon>
        <taxon>Clostridia</taxon>
        <taxon>Eubacteriales</taxon>
        <taxon>Clostridiaceae</taxon>
        <taxon>Clostridium</taxon>
    </lineage>
</organism>
<dbReference type="InterPro" id="IPR036388">
    <property type="entry name" value="WH-like_DNA-bd_sf"/>
</dbReference>
<comment type="cofactor">
    <cofactor evidence="7">
        <name>Zn(2+)</name>
        <dbReference type="ChEBI" id="CHEBI:29105"/>
    </cofactor>
    <text evidence="7">Binds 1 zinc ion per subunit.</text>
</comment>
<keyword evidence="2" id="KW-0678">Repressor</keyword>
<dbReference type="AlphaFoldDB" id="A0A0C2SM32"/>
<evidence type="ECO:0000256" key="5">
    <source>
        <dbReference type="ARBA" id="ARBA00023125"/>
    </source>
</evidence>
<evidence type="ECO:0000313" key="14">
    <source>
        <dbReference type="Proteomes" id="UP000486903"/>
    </source>
</evidence>
<keyword evidence="6" id="KW-0804">Transcription</keyword>
<keyword evidence="7" id="KW-0479">Metal-binding</keyword>
<keyword evidence="5" id="KW-0238">DNA-binding</keyword>
<keyword evidence="4" id="KW-0805">Transcription regulation</keyword>
<dbReference type="InterPro" id="IPR002481">
    <property type="entry name" value="FUR"/>
</dbReference>
<name>A0A0C2SM32_CLOBO</name>
<evidence type="ECO:0000256" key="2">
    <source>
        <dbReference type="ARBA" id="ARBA00022491"/>
    </source>
</evidence>
<gene>
    <name evidence="9" type="ORF">FC774_08810</name>
    <name evidence="10" type="ORF">FDB51_08675</name>
    <name evidence="11" type="ORF">FDG31_06875</name>
</gene>